<proteinExistence type="predicted"/>
<protein>
    <submittedName>
        <fullName evidence="2">Uncharacterized protein</fullName>
    </submittedName>
</protein>
<name>A0A6J4S685_9ACTN</name>
<feature type="region of interest" description="Disordered" evidence="1">
    <location>
        <begin position="28"/>
        <end position="49"/>
    </location>
</feature>
<feature type="non-terminal residue" evidence="2">
    <location>
        <position position="1"/>
    </location>
</feature>
<dbReference type="EMBL" id="CADCVP010000127">
    <property type="protein sequence ID" value="CAA9487354.1"/>
    <property type="molecule type" value="Genomic_DNA"/>
</dbReference>
<organism evidence="2">
    <name type="scientific">uncultured Solirubrobacteraceae bacterium</name>
    <dbReference type="NCBI Taxonomy" id="1162706"/>
    <lineage>
        <taxon>Bacteria</taxon>
        <taxon>Bacillati</taxon>
        <taxon>Actinomycetota</taxon>
        <taxon>Thermoleophilia</taxon>
        <taxon>Solirubrobacterales</taxon>
        <taxon>Solirubrobacteraceae</taxon>
        <taxon>environmental samples</taxon>
    </lineage>
</organism>
<feature type="non-terminal residue" evidence="2">
    <location>
        <position position="49"/>
    </location>
</feature>
<evidence type="ECO:0000313" key="2">
    <source>
        <dbReference type="EMBL" id="CAA9487354.1"/>
    </source>
</evidence>
<reference evidence="2" key="1">
    <citation type="submission" date="2020-02" db="EMBL/GenBank/DDBJ databases">
        <authorList>
            <person name="Meier V. D."/>
        </authorList>
    </citation>
    <scope>NUCLEOTIDE SEQUENCE</scope>
    <source>
        <strain evidence="2">AVDCRST_MAG69</strain>
    </source>
</reference>
<gene>
    <name evidence="2" type="ORF">AVDCRST_MAG69-1144</name>
</gene>
<evidence type="ECO:0000256" key="1">
    <source>
        <dbReference type="SAM" id="MobiDB-lite"/>
    </source>
</evidence>
<sequence length="49" mass="5578">AGVRHLGVGSRLRGRLRRDGRRRVVRRAAPGGRLLRRRARADHRRGTAL</sequence>
<feature type="compositionally biased region" description="Basic residues" evidence="1">
    <location>
        <begin position="34"/>
        <end position="43"/>
    </location>
</feature>
<accession>A0A6J4S685</accession>
<dbReference type="AlphaFoldDB" id="A0A6J4S685"/>